<dbReference type="InterPro" id="IPR025657">
    <property type="entry name" value="RadC_JAB"/>
</dbReference>
<dbReference type="Proteomes" id="UP001139365">
    <property type="component" value="Unassembled WGS sequence"/>
</dbReference>
<reference evidence="7" key="1">
    <citation type="submission" date="2012-11" db="EMBL/GenBank/DDBJ databases">
        <title>Dependencies among metagenomic species, viruses, plasmids and units of genetic variation.</title>
        <authorList>
            <person name="Nielsen H.B."/>
            <person name="Almeida M."/>
            <person name="Juncker A.S."/>
            <person name="Rasmussen S."/>
            <person name="Li J."/>
            <person name="Sunagawa S."/>
            <person name="Plichta D."/>
            <person name="Gautier L."/>
            <person name="Le Chatelier E."/>
            <person name="Peletier E."/>
            <person name="Bonde I."/>
            <person name="Nielsen T."/>
            <person name="Manichanh C."/>
            <person name="Arumugam M."/>
            <person name="Batto J."/>
            <person name="Santos M.B.Q.D."/>
            <person name="Blom N."/>
            <person name="Borruel N."/>
            <person name="Burgdorf K.S."/>
            <person name="Boumezbeur F."/>
            <person name="Casellas F."/>
            <person name="Dore J."/>
            <person name="Guarner F."/>
            <person name="Hansen T."/>
            <person name="Hildebrand F."/>
            <person name="Kaas R.S."/>
            <person name="Kennedy S."/>
            <person name="Kristiansen K."/>
            <person name="Kultima J.R."/>
            <person name="Leonard P."/>
            <person name="Levenez F."/>
            <person name="Lund O."/>
            <person name="Moumen B."/>
            <person name="Le Paslier D."/>
            <person name="Pons N."/>
            <person name="Pedersen O."/>
            <person name="Prifti E."/>
            <person name="Qin J."/>
            <person name="Raes J."/>
            <person name="Tap J."/>
            <person name="Tims S."/>
            <person name="Ussery D.W."/>
            <person name="Yamada T."/>
            <person name="MetaHit consortium"/>
            <person name="Renault P."/>
            <person name="Sicheritz-Ponten T."/>
            <person name="Bork P."/>
            <person name="Wang J."/>
            <person name="Brunak S."/>
            <person name="Ehrlich S.D."/>
        </authorList>
    </citation>
    <scope>NUCLEOTIDE SEQUENCE [LARGE SCALE GENOMIC DNA]</scope>
</reference>
<evidence type="ECO:0000313" key="7">
    <source>
        <dbReference type="EMBL" id="CDC72962.1"/>
    </source>
</evidence>
<evidence type="ECO:0000256" key="4">
    <source>
        <dbReference type="ARBA" id="ARBA00022833"/>
    </source>
</evidence>
<evidence type="ECO:0000256" key="5">
    <source>
        <dbReference type="ARBA" id="ARBA00023049"/>
    </source>
</evidence>
<dbReference type="PANTHER" id="PTHR30471">
    <property type="entry name" value="DNA REPAIR PROTEIN RADC"/>
    <property type="match status" value="1"/>
</dbReference>
<comment type="caution">
    <text evidence="7">The sequence shown here is derived from an EMBL/GenBank/DDBJ whole genome shotgun (WGS) entry which is preliminary data.</text>
</comment>
<dbReference type="Pfam" id="PF04002">
    <property type="entry name" value="RadC"/>
    <property type="match status" value="1"/>
</dbReference>
<dbReference type="InterPro" id="IPR001405">
    <property type="entry name" value="UPF0758"/>
</dbReference>
<feature type="domain" description="MPN" evidence="6">
    <location>
        <begin position="105"/>
        <end position="226"/>
    </location>
</feature>
<name>R6UQA4_9BACT</name>
<evidence type="ECO:0000256" key="2">
    <source>
        <dbReference type="ARBA" id="ARBA00022723"/>
    </source>
</evidence>
<dbReference type="Pfam" id="PF20582">
    <property type="entry name" value="UPF0758_N"/>
    <property type="match status" value="1"/>
</dbReference>
<dbReference type="PROSITE" id="PS50249">
    <property type="entry name" value="MPN"/>
    <property type="match status" value="1"/>
</dbReference>
<dbReference type="PANTHER" id="PTHR30471:SF3">
    <property type="entry name" value="UPF0758 PROTEIN YEES-RELATED"/>
    <property type="match status" value="1"/>
</dbReference>
<keyword evidence="3" id="KW-0378">Hydrolase</keyword>
<dbReference type="GO" id="GO:0046872">
    <property type="term" value="F:metal ion binding"/>
    <property type="evidence" value="ECO:0007669"/>
    <property type="project" value="UniProtKB-KW"/>
</dbReference>
<keyword evidence="5" id="KW-0482">Metalloprotease</keyword>
<dbReference type="Gene3D" id="3.40.140.10">
    <property type="entry name" value="Cytidine Deaminase, domain 2"/>
    <property type="match status" value="1"/>
</dbReference>
<evidence type="ECO:0000256" key="1">
    <source>
        <dbReference type="ARBA" id="ARBA00022670"/>
    </source>
</evidence>
<dbReference type="STRING" id="1263015.BN580_01121"/>
<protein>
    <submittedName>
        <fullName evidence="8">RadC family protein</fullName>
    </submittedName>
</protein>
<reference evidence="8 10" key="2">
    <citation type="submission" date="2022-03" db="EMBL/GenBank/DDBJ databases">
        <title>Metagenome-assembled genomes from swine fecal metagenomes.</title>
        <authorList>
            <person name="Holman D.B."/>
            <person name="Kommadath A."/>
        </authorList>
    </citation>
    <scope>NUCLEOTIDE SEQUENCE [LARGE SCALE GENOMIC DNA]</scope>
    <source>
        <strain evidence="8">SUG147</strain>
    </source>
</reference>
<dbReference type="InterPro" id="IPR010994">
    <property type="entry name" value="RuvA_2-like"/>
</dbReference>
<keyword evidence="4" id="KW-0862">Zinc</keyword>
<accession>R6UQA4</accession>
<evidence type="ECO:0000313" key="10">
    <source>
        <dbReference type="Proteomes" id="UP001139365"/>
    </source>
</evidence>
<keyword evidence="2" id="KW-0479">Metal-binding</keyword>
<dbReference type="InterPro" id="IPR046778">
    <property type="entry name" value="UPF0758_N"/>
</dbReference>
<dbReference type="GO" id="GO:0006508">
    <property type="term" value="P:proteolysis"/>
    <property type="evidence" value="ECO:0007669"/>
    <property type="project" value="UniProtKB-KW"/>
</dbReference>
<organism evidence="7 9">
    <name type="scientific">Candidatus Colimorpha enterica</name>
    <dbReference type="NCBI Taxonomy" id="3083063"/>
    <lineage>
        <taxon>Bacteria</taxon>
        <taxon>Pseudomonadati</taxon>
        <taxon>Bacteroidota</taxon>
        <taxon>Bacteroidia</taxon>
        <taxon>Bacteroidales</taxon>
        <taxon>Candidatus Colimorpha</taxon>
    </lineage>
</organism>
<dbReference type="Proteomes" id="UP000017938">
    <property type="component" value="Unassembled WGS sequence"/>
</dbReference>
<evidence type="ECO:0000259" key="6">
    <source>
        <dbReference type="PROSITE" id="PS50249"/>
    </source>
</evidence>
<dbReference type="GO" id="GO:0008237">
    <property type="term" value="F:metallopeptidase activity"/>
    <property type="evidence" value="ECO:0007669"/>
    <property type="project" value="UniProtKB-KW"/>
</dbReference>
<evidence type="ECO:0000313" key="9">
    <source>
        <dbReference type="Proteomes" id="UP000017938"/>
    </source>
</evidence>
<dbReference type="InterPro" id="IPR037518">
    <property type="entry name" value="MPN"/>
</dbReference>
<proteinExistence type="predicted"/>
<dbReference type="EMBL" id="JALEMU010000028">
    <property type="protein sequence ID" value="MCI5754978.1"/>
    <property type="molecule type" value="Genomic_DNA"/>
</dbReference>
<keyword evidence="1" id="KW-0645">Protease</keyword>
<evidence type="ECO:0000313" key="8">
    <source>
        <dbReference type="EMBL" id="MCI5754978.1"/>
    </source>
</evidence>
<dbReference type="EMBL" id="CBFW010000136">
    <property type="protein sequence ID" value="CDC72962.1"/>
    <property type="molecule type" value="Genomic_DNA"/>
</dbReference>
<evidence type="ECO:0000256" key="3">
    <source>
        <dbReference type="ARBA" id="ARBA00022801"/>
    </source>
</evidence>
<gene>
    <name evidence="7" type="ORF">BN580_01121</name>
    <name evidence="8" type="ORF">MR241_01640</name>
</gene>
<dbReference type="Gene3D" id="1.10.150.20">
    <property type="entry name" value="5' to 3' exonuclease, C-terminal subdomain"/>
    <property type="match status" value="1"/>
</dbReference>
<dbReference type="SUPFAM" id="SSF47781">
    <property type="entry name" value="RuvA domain 2-like"/>
    <property type="match status" value="1"/>
</dbReference>
<dbReference type="AlphaFoldDB" id="R6UQA4"/>
<sequence length="226" mass="25282">MSDRENPHTGHRKRVRKRFTDEGLESFSDHEILELLLFYSVPRRDTNETAHRLISRFGSLSSVFDAGIGELTDVEGISLNTAVLIKLIPALSRAYLLDRDTRYPSFRDPEKLGRYLVNSFIGCTGERLIAVYFNNRGECIGKTVVSEGTVNSTDIPVRKIAETGYRMKAAYFVLAHNHPDGDPIPSAEDISATETCTEIFCRLGIPLAEHYVIGGNSCRRIISADE</sequence>